<reference evidence="2" key="1">
    <citation type="submission" date="2014-09" db="EMBL/GenBank/DDBJ databases">
        <authorList>
            <person name="Magalhaes I.L.F."/>
            <person name="Oliveira U."/>
            <person name="Santos F.R."/>
            <person name="Vidigal T.H.D.A."/>
            <person name="Brescovit A.D."/>
            <person name="Santos A.J."/>
        </authorList>
    </citation>
    <scope>NUCLEOTIDE SEQUENCE</scope>
    <source>
        <tissue evidence="2">Shoot tissue taken approximately 20 cm above the soil surface</tissue>
    </source>
</reference>
<evidence type="ECO:0000256" key="1">
    <source>
        <dbReference type="SAM" id="MobiDB-lite"/>
    </source>
</evidence>
<name>A0A0A9HNB1_ARUDO</name>
<feature type="compositionally biased region" description="Pro residues" evidence="1">
    <location>
        <begin position="30"/>
        <end position="40"/>
    </location>
</feature>
<sequence length="40" mass="4609">MLQSLTLLPSCCRRTAEARHQPTRPRRRPSLPPPDRVPDC</sequence>
<accession>A0A0A9HNB1</accession>
<organism evidence="2">
    <name type="scientific">Arundo donax</name>
    <name type="common">Giant reed</name>
    <name type="synonym">Donax arundinaceus</name>
    <dbReference type="NCBI Taxonomy" id="35708"/>
    <lineage>
        <taxon>Eukaryota</taxon>
        <taxon>Viridiplantae</taxon>
        <taxon>Streptophyta</taxon>
        <taxon>Embryophyta</taxon>
        <taxon>Tracheophyta</taxon>
        <taxon>Spermatophyta</taxon>
        <taxon>Magnoliopsida</taxon>
        <taxon>Liliopsida</taxon>
        <taxon>Poales</taxon>
        <taxon>Poaceae</taxon>
        <taxon>PACMAD clade</taxon>
        <taxon>Arundinoideae</taxon>
        <taxon>Arundineae</taxon>
        <taxon>Arundo</taxon>
    </lineage>
</organism>
<protein>
    <submittedName>
        <fullName evidence="2">Uncharacterized protein</fullName>
    </submittedName>
</protein>
<reference evidence="2" key="2">
    <citation type="journal article" date="2015" name="Data Brief">
        <title>Shoot transcriptome of the giant reed, Arundo donax.</title>
        <authorList>
            <person name="Barrero R.A."/>
            <person name="Guerrero F.D."/>
            <person name="Moolhuijzen P."/>
            <person name="Goolsby J.A."/>
            <person name="Tidwell J."/>
            <person name="Bellgard S.E."/>
            <person name="Bellgard M.I."/>
        </authorList>
    </citation>
    <scope>NUCLEOTIDE SEQUENCE</scope>
    <source>
        <tissue evidence="2">Shoot tissue taken approximately 20 cm above the soil surface</tissue>
    </source>
</reference>
<evidence type="ECO:0000313" key="2">
    <source>
        <dbReference type="EMBL" id="JAE36386.1"/>
    </source>
</evidence>
<proteinExistence type="predicted"/>
<feature type="region of interest" description="Disordered" evidence="1">
    <location>
        <begin position="15"/>
        <end position="40"/>
    </location>
</feature>
<dbReference type="AlphaFoldDB" id="A0A0A9HNB1"/>
<dbReference type="EMBL" id="GBRH01161510">
    <property type="protein sequence ID" value="JAE36386.1"/>
    <property type="molecule type" value="Transcribed_RNA"/>
</dbReference>